<sequence length="204" mass="23866">MFEELKLLQQEMVALQCKLYRGNNGDLISQATTMRQLTDRMNITPTQKTPDALVGSQTSPGIRTPPWSGRICLPLLSENNRVLWVHVHEVNMQPDEVVDELDKAFGRFPYLTHKQTVALAQRCSLHLDQVKIWFMAQRLHYGISWDYKDISEIWNQLKSNHEDNEEDEEFQDRNVKDEEVKNKNQKDADKECGGKKQNEKWCHL</sequence>
<dbReference type="CDD" id="cd00086">
    <property type="entry name" value="homeodomain"/>
    <property type="match status" value="1"/>
</dbReference>
<gene>
    <name evidence="9" type="ORF">ILYODFUR_035718</name>
</gene>
<feature type="region of interest" description="Disordered" evidence="7">
    <location>
        <begin position="161"/>
        <end position="204"/>
    </location>
</feature>
<dbReference type="Proteomes" id="UP001482620">
    <property type="component" value="Unassembled WGS sequence"/>
</dbReference>
<reference evidence="9 10" key="1">
    <citation type="submission" date="2021-06" db="EMBL/GenBank/DDBJ databases">
        <authorList>
            <person name="Palmer J.M."/>
        </authorList>
    </citation>
    <scope>NUCLEOTIDE SEQUENCE [LARGE SCALE GENOMIC DNA]</scope>
    <source>
        <strain evidence="10">if_2019</strain>
        <tissue evidence="9">Muscle</tissue>
    </source>
</reference>
<evidence type="ECO:0000259" key="8">
    <source>
        <dbReference type="PROSITE" id="PS50071"/>
    </source>
</evidence>
<dbReference type="Pfam" id="PF00046">
    <property type="entry name" value="Homeodomain"/>
    <property type="match status" value="1"/>
</dbReference>
<evidence type="ECO:0000256" key="3">
    <source>
        <dbReference type="ARBA" id="ARBA00023155"/>
    </source>
</evidence>
<comment type="caution">
    <text evidence="9">The sequence shown here is derived from an EMBL/GenBank/DDBJ whole genome shotgun (WGS) entry which is preliminary data.</text>
</comment>
<comment type="subcellular location">
    <subcellularLocation>
        <location evidence="1 5 6">Nucleus</location>
    </subcellularLocation>
</comment>
<name>A0ABV0UF37_9TELE</name>
<dbReference type="InterPro" id="IPR009057">
    <property type="entry name" value="Homeodomain-like_sf"/>
</dbReference>
<keyword evidence="4 5" id="KW-0539">Nucleus</keyword>
<evidence type="ECO:0000256" key="7">
    <source>
        <dbReference type="SAM" id="MobiDB-lite"/>
    </source>
</evidence>
<evidence type="ECO:0000256" key="6">
    <source>
        <dbReference type="RuleBase" id="RU000682"/>
    </source>
</evidence>
<dbReference type="SUPFAM" id="SSF46689">
    <property type="entry name" value="Homeodomain-like"/>
    <property type="match status" value="1"/>
</dbReference>
<dbReference type="SMART" id="SM00389">
    <property type="entry name" value="HOX"/>
    <property type="match status" value="1"/>
</dbReference>
<keyword evidence="10" id="KW-1185">Reference proteome</keyword>
<dbReference type="InterPro" id="IPR001356">
    <property type="entry name" value="HD"/>
</dbReference>
<accession>A0ABV0UF37</accession>
<organism evidence="9 10">
    <name type="scientific">Ilyodon furcidens</name>
    <name type="common">goldbreast splitfin</name>
    <dbReference type="NCBI Taxonomy" id="33524"/>
    <lineage>
        <taxon>Eukaryota</taxon>
        <taxon>Metazoa</taxon>
        <taxon>Chordata</taxon>
        <taxon>Craniata</taxon>
        <taxon>Vertebrata</taxon>
        <taxon>Euteleostomi</taxon>
        <taxon>Actinopterygii</taxon>
        <taxon>Neopterygii</taxon>
        <taxon>Teleostei</taxon>
        <taxon>Neoteleostei</taxon>
        <taxon>Acanthomorphata</taxon>
        <taxon>Ovalentaria</taxon>
        <taxon>Atherinomorphae</taxon>
        <taxon>Cyprinodontiformes</taxon>
        <taxon>Goodeidae</taxon>
        <taxon>Ilyodon</taxon>
    </lineage>
</organism>
<proteinExistence type="predicted"/>
<evidence type="ECO:0000256" key="4">
    <source>
        <dbReference type="ARBA" id="ARBA00023242"/>
    </source>
</evidence>
<protein>
    <recommendedName>
        <fullName evidence="8">Homeobox domain-containing protein</fullName>
    </recommendedName>
</protein>
<evidence type="ECO:0000313" key="10">
    <source>
        <dbReference type="Proteomes" id="UP001482620"/>
    </source>
</evidence>
<dbReference type="EMBL" id="JAHRIQ010064862">
    <property type="protein sequence ID" value="MEQ2242423.1"/>
    <property type="molecule type" value="Genomic_DNA"/>
</dbReference>
<feature type="compositionally biased region" description="Basic and acidic residues" evidence="7">
    <location>
        <begin position="171"/>
        <end position="204"/>
    </location>
</feature>
<dbReference type="PROSITE" id="PS50071">
    <property type="entry name" value="HOMEOBOX_2"/>
    <property type="match status" value="1"/>
</dbReference>
<keyword evidence="3 5" id="KW-0371">Homeobox</keyword>
<dbReference type="PANTHER" id="PTHR15467:SF10">
    <property type="entry name" value="HOMEOBOX AND LEUCINE ZIPPER ENCODING B-RELATED"/>
    <property type="match status" value="1"/>
</dbReference>
<dbReference type="Gene3D" id="1.10.10.60">
    <property type="entry name" value="Homeodomain-like"/>
    <property type="match status" value="1"/>
</dbReference>
<evidence type="ECO:0000313" key="9">
    <source>
        <dbReference type="EMBL" id="MEQ2242423.1"/>
    </source>
</evidence>
<evidence type="ECO:0000256" key="1">
    <source>
        <dbReference type="ARBA" id="ARBA00004123"/>
    </source>
</evidence>
<feature type="domain" description="Homeobox" evidence="8">
    <location>
        <begin position="98"/>
        <end position="144"/>
    </location>
</feature>
<dbReference type="PANTHER" id="PTHR15467">
    <property type="entry name" value="ZINC-FINGERS AND HOMEOBOXES RELATED"/>
    <property type="match status" value="1"/>
</dbReference>
<keyword evidence="2 5" id="KW-0238">DNA-binding</keyword>
<feature type="DNA-binding region" description="Homeobox" evidence="5">
    <location>
        <begin position="100"/>
        <end position="145"/>
    </location>
</feature>
<evidence type="ECO:0000256" key="2">
    <source>
        <dbReference type="ARBA" id="ARBA00023125"/>
    </source>
</evidence>
<evidence type="ECO:0000256" key="5">
    <source>
        <dbReference type="PROSITE-ProRule" id="PRU00108"/>
    </source>
</evidence>